<dbReference type="EMBL" id="KN847558">
    <property type="protein sequence ID" value="KIW01011.1"/>
    <property type="molecule type" value="Genomic_DNA"/>
</dbReference>
<organism evidence="4 5">
    <name type="scientific">Verruconis gallopava</name>
    <dbReference type="NCBI Taxonomy" id="253628"/>
    <lineage>
        <taxon>Eukaryota</taxon>
        <taxon>Fungi</taxon>
        <taxon>Dikarya</taxon>
        <taxon>Ascomycota</taxon>
        <taxon>Pezizomycotina</taxon>
        <taxon>Dothideomycetes</taxon>
        <taxon>Pleosporomycetidae</taxon>
        <taxon>Venturiales</taxon>
        <taxon>Sympoventuriaceae</taxon>
        <taxon>Verruconis</taxon>
    </lineage>
</organism>
<dbReference type="InParanoid" id="A0A0D1XFR7"/>
<dbReference type="GeneID" id="27315501"/>
<dbReference type="HOGENOM" id="CLU_016852_0_0_1"/>
<feature type="region of interest" description="Disordered" evidence="2">
    <location>
        <begin position="1"/>
        <end position="28"/>
    </location>
</feature>
<sequence length="325" mass="36126">MARDEEAAKQQQPATVKSGDTSFPRFERDGVYGSQHELQNYDVCLPRPLEESSPERTVWVIFIHGGAWRDPSQDKSELQPALSQLLACPDSLTLQCIAGFAAPNYGLSTHAPDDESKPAGLRVRHDRHIADVVLSLCHLRQKYNVGAEGGYRYVLVGHSAGATLAFQSVMRSSARSTLLPASAVVGLAGIYDLPALVENHADEPFYRKIVVDAFGEDESVWREASPTNAAYDRAWREGGLKTVILGASEGDVLVEKEQWQEMQKTLEHQGWKTLRSEDEARASSEQQKEIVLLRLEGTHDQIWRLGHGVRKSIELVISRLFPSKV</sequence>
<dbReference type="AlphaFoldDB" id="A0A0D1XFR7"/>
<dbReference type="STRING" id="253628.A0A0D1XFR7"/>
<feature type="compositionally biased region" description="Polar residues" evidence="2">
    <location>
        <begin position="9"/>
        <end position="21"/>
    </location>
</feature>
<dbReference type="GO" id="GO:0016787">
    <property type="term" value="F:hydrolase activity"/>
    <property type="evidence" value="ECO:0007669"/>
    <property type="project" value="UniProtKB-KW"/>
</dbReference>
<evidence type="ECO:0000313" key="5">
    <source>
        <dbReference type="Proteomes" id="UP000053259"/>
    </source>
</evidence>
<dbReference type="VEuPathDB" id="FungiDB:PV09_07528"/>
<reference evidence="4 5" key="1">
    <citation type="submission" date="2015-01" db="EMBL/GenBank/DDBJ databases">
        <title>The Genome Sequence of Ochroconis gallopava CBS43764.</title>
        <authorList>
            <consortium name="The Broad Institute Genomics Platform"/>
            <person name="Cuomo C."/>
            <person name="de Hoog S."/>
            <person name="Gorbushina A."/>
            <person name="Stielow B."/>
            <person name="Teixiera M."/>
            <person name="Abouelleil A."/>
            <person name="Chapman S.B."/>
            <person name="Priest M."/>
            <person name="Young S.K."/>
            <person name="Wortman J."/>
            <person name="Nusbaum C."/>
            <person name="Birren B."/>
        </authorList>
    </citation>
    <scope>NUCLEOTIDE SEQUENCE [LARGE SCALE GENOMIC DNA]</scope>
    <source>
        <strain evidence="4 5">CBS 43764</strain>
    </source>
</reference>
<evidence type="ECO:0000256" key="1">
    <source>
        <dbReference type="ARBA" id="ARBA00022801"/>
    </source>
</evidence>
<gene>
    <name evidence="4" type="ORF">PV09_07528</name>
</gene>
<proteinExistence type="predicted"/>
<evidence type="ECO:0000256" key="2">
    <source>
        <dbReference type="SAM" id="MobiDB-lite"/>
    </source>
</evidence>
<dbReference type="Pfam" id="PF12697">
    <property type="entry name" value="Abhydrolase_6"/>
    <property type="match status" value="1"/>
</dbReference>
<dbReference type="OrthoDB" id="420264at2759"/>
<dbReference type="RefSeq" id="XP_016210880.1">
    <property type="nucleotide sequence ID" value="XM_016361305.1"/>
</dbReference>
<accession>A0A0D1XFR7</accession>
<dbReference type="InterPro" id="IPR029058">
    <property type="entry name" value="AB_hydrolase_fold"/>
</dbReference>
<dbReference type="Gene3D" id="3.40.50.1820">
    <property type="entry name" value="alpha/beta hydrolase"/>
    <property type="match status" value="1"/>
</dbReference>
<keyword evidence="1" id="KW-0378">Hydrolase</keyword>
<dbReference type="SUPFAM" id="SSF53474">
    <property type="entry name" value="alpha/beta-Hydrolases"/>
    <property type="match status" value="1"/>
</dbReference>
<dbReference type="PANTHER" id="PTHR48081">
    <property type="entry name" value="AB HYDROLASE SUPERFAMILY PROTEIN C4A8.06C"/>
    <property type="match status" value="1"/>
</dbReference>
<dbReference type="Proteomes" id="UP000053259">
    <property type="component" value="Unassembled WGS sequence"/>
</dbReference>
<dbReference type="InterPro" id="IPR050300">
    <property type="entry name" value="GDXG_lipolytic_enzyme"/>
</dbReference>
<keyword evidence="5" id="KW-1185">Reference proteome</keyword>
<name>A0A0D1XFR7_9PEZI</name>
<evidence type="ECO:0000259" key="3">
    <source>
        <dbReference type="Pfam" id="PF12697"/>
    </source>
</evidence>
<evidence type="ECO:0000313" key="4">
    <source>
        <dbReference type="EMBL" id="KIW01011.1"/>
    </source>
</evidence>
<dbReference type="InterPro" id="IPR000073">
    <property type="entry name" value="AB_hydrolase_1"/>
</dbReference>
<protein>
    <recommendedName>
        <fullName evidence="3">AB hydrolase-1 domain-containing protein</fullName>
    </recommendedName>
</protein>
<dbReference type="PANTHER" id="PTHR48081:SF33">
    <property type="entry name" value="KYNURENINE FORMAMIDASE"/>
    <property type="match status" value="1"/>
</dbReference>
<feature type="domain" description="AB hydrolase-1" evidence="3">
    <location>
        <begin position="60"/>
        <end position="236"/>
    </location>
</feature>